<organism evidence="2 3">
    <name type="scientific">Desulfosporosinus hippei DSM 8344</name>
    <dbReference type="NCBI Taxonomy" id="1121419"/>
    <lineage>
        <taxon>Bacteria</taxon>
        <taxon>Bacillati</taxon>
        <taxon>Bacillota</taxon>
        <taxon>Clostridia</taxon>
        <taxon>Eubacteriales</taxon>
        <taxon>Desulfitobacteriaceae</taxon>
        <taxon>Desulfosporosinus</taxon>
    </lineage>
</organism>
<dbReference type="InterPro" id="IPR002912">
    <property type="entry name" value="ACT_dom"/>
</dbReference>
<dbReference type="Gene3D" id="3.30.2130.10">
    <property type="entry name" value="VC0802-like"/>
    <property type="match status" value="1"/>
</dbReference>
<protein>
    <submittedName>
        <fullName evidence="2">Uncharacterized conserved protein, contains tandem ACT domains</fullName>
    </submittedName>
</protein>
<dbReference type="PROSITE" id="PS51671">
    <property type="entry name" value="ACT"/>
    <property type="match status" value="1"/>
</dbReference>
<evidence type="ECO:0000259" key="1">
    <source>
        <dbReference type="PROSITE" id="PS51671"/>
    </source>
</evidence>
<evidence type="ECO:0000313" key="2">
    <source>
        <dbReference type="EMBL" id="SDG11075.1"/>
    </source>
</evidence>
<dbReference type="EMBL" id="FNCP01000001">
    <property type="protein sequence ID" value="SDG11075.1"/>
    <property type="molecule type" value="Genomic_DNA"/>
</dbReference>
<accession>A0A1G7RK62</accession>
<dbReference type="InterPro" id="IPR045739">
    <property type="entry name" value="ACT_dom_pair"/>
</dbReference>
<dbReference type="AlphaFoldDB" id="A0A1G7RK62"/>
<dbReference type="SUPFAM" id="SSF55021">
    <property type="entry name" value="ACT-like"/>
    <property type="match status" value="2"/>
</dbReference>
<reference evidence="3" key="1">
    <citation type="submission" date="2016-10" db="EMBL/GenBank/DDBJ databases">
        <authorList>
            <person name="Varghese N."/>
            <person name="Submissions S."/>
        </authorList>
    </citation>
    <scope>NUCLEOTIDE SEQUENCE [LARGE SCALE GENOMIC DNA]</scope>
    <source>
        <strain evidence="3">DSM 8344</strain>
    </source>
</reference>
<gene>
    <name evidence="2" type="ORF">SAMN05443529_101107</name>
</gene>
<keyword evidence="3" id="KW-1185">Reference proteome</keyword>
<dbReference type="Proteomes" id="UP000198656">
    <property type="component" value="Unassembled WGS sequence"/>
</dbReference>
<dbReference type="PANTHER" id="PTHR40099:SF1">
    <property type="entry name" value="ACETOLACTATE SYNTHASE, SMALL SUBUNIT"/>
    <property type="match status" value="1"/>
</dbReference>
<dbReference type="InterPro" id="IPR045865">
    <property type="entry name" value="ACT-like_dom_sf"/>
</dbReference>
<sequence length="133" mass="14904">MLQLSIFLENAKGRLAEVISLLAECKVNLRALSLADTKDYGVLRIIVDDPEGTALKLRERKVVVSLTPVWVLKVPDRTGGLAEVLNQLVQQDVVVEYMYAFVEKENEQALVVLRVQDKAIMEKAMQTLNLPVL</sequence>
<dbReference type="STRING" id="1121419.SAMN05443529_101107"/>
<evidence type="ECO:0000313" key="3">
    <source>
        <dbReference type="Proteomes" id="UP000198656"/>
    </source>
</evidence>
<proteinExistence type="predicted"/>
<dbReference type="Pfam" id="PF19571">
    <property type="entry name" value="ACT_8"/>
    <property type="match status" value="1"/>
</dbReference>
<dbReference type="OrthoDB" id="9790662at2"/>
<dbReference type="PANTHER" id="PTHR40099">
    <property type="entry name" value="ACETOLACTATE SYNTHASE, SMALL SUBUNIT"/>
    <property type="match status" value="1"/>
</dbReference>
<dbReference type="RefSeq" id="WP_092328557.1">
    <property type="nucleotide sequence ID" value="NZ_FNCP01000001.1"/>
</dbReference>
<name>A0A1G7RK62_9FIRM</name>
<feature type="domain" description="ACT" evidence="1">
    <location>
        <begin position="3"/>
        <end position="79"/>
    </location>
</feature>